<sequence>MLRKEGANLTQWRHVGHPSVCGTSPGSSCIPHSTSVPCDLNAASMECATQGPSSKVVIYPPPIEPPPIEVDLPGPILRVFPEACKVETVSSCAPKVGELCSSNPPALCSNSNGTTSTALATKYSSSSTIKRPLPDIRRPARPWAEMYNRSLTPKRILANQSHITKYGRSFSSASYHSAY</sequence>
<dbReference type="Ensembl" id="ENSVKKT00000010956.1">
    <property type="protein sequence ID" value="ENSVKKP00000010698.1"/>
    <property type="gene ID" value="ENSVKKG00000007514.1"/>
</dbReference>
<reference evidence="1" key="2">
    <citation type="submission" date="2025-09" db="UniProtKB">
        <authorList>
            <consortium name="Ensembl"/>
        </authorList>
    </citation>
    <scope>IDENTIFICATION</scope>
</reference>
<protein>
    <submittedName>
        <fullName evidence="1">Uncharacterized protein</fullName>
    </submittedName>
</protein>
<organism evidence="1 2">
    <name type="scientific">Varanus komodoensis</name>
    <name type="common">Komodo dragon</name>
    <dbReference type="NCBI Taxonomy" id="61221"/>
    <lineage>
        <taxon>Eukaryota</taxon>
        <taxon>Metazoa</taxon>
        <taxon>Chordata</taxon>
        <taxon>Craniata</taxon>
        <taxon>Vertebrata</taxon>
        <taxon>Euteleostomi</taxon>
        <taxon>Lepidosauria</taxon>
        <taxon>Squamata</taxon>
        <taxon>Bifurcata</taxon>
        <taxon>Unidentata</taxon>
        <taxon>Episquamata</taxon>
        <taxon>Toxicofera</taxon>
        <taxon>Anguimorpha</taxon>
        <taxon>Paleoanguimorpha</taxon>
        <taxon>Varanoidea</taxon>
        <taxon>Varanidae</taxon>
        <taxon>Varanus</taxon>
    </lineage>
</organism>
<proteinExistence type="predicted"/>
<name>A0A8D2J813_VARKO</name>
<accession>A0A8D2J813</accession>
<evidence type="ECO:0000313" key="2">
    <source>
        <dbReference type="Proteomes" id="UP000694545"/>
    </source>
</evidence>
<dbReference type="Proteomes" id="UP000694545">
    <property type="component" value="Unplaced"/>
</dbReference>
<dbReference type="AlphaFoldDB" id="A0A8D2J813"/>
<keyword evidence="2" id="KW-1185">Reference proteome</keyword>
<reference evidence="1" key="1">
    <citation type="submission" date="2025-08" db="UniProtKB">
        <authorList>
            <consortium name="Ensembl"/>
        </authorList>
    </citation>
    <scope>IDENTIFICATION</scope>
</reference>
<evidence type="ECO:0000313" key="1">
    <source>
        <dbReference type="Ensembl" id="ENSVKKP00000010698.1"/>
    </source>
</evidence>